<feature type="domain" description="CCDC81 HU" evidence="3">
    <location>
        <begin position="57"/>
        <end position="130"/>
    </location>
</feature>
<gene>
    <name evidence="4" type="ORF">CDAUBV1_LOCUS15694</name>
</gene>
<dbReference type="Pfam" id="PF18289">
    <property type="entry name" value="HU-CCDC81_euk_2"/>
    <property type="match status" value="1"/>
</dbReference>
<evidence type="ECO:0000259" key="3">
    <source>
        <dbReference type="Pfam" id="PF18289"/>
    </source>
</evidence>
<comment type="caution">
    <text evidence="4">The sequence shown here is derived from an EMBL/GenBank/DDBJ whole genome shotgun (WGS) entry which is preliminary data.</text>
</comment>
<feature type="region of interest" description="Disordered" evidence="2">
    <location>
        <begin position="261"/>
        <end position="284"/>
    </location>
</feature>
<proteinExistence type="predicted"/>
<dbReference type="GO" id="GO:0005815">
    <property type="term" value="C:microtubule organizing center"/>
    <property type="evidence" value="ECO:0007669"/>
    <property type="project" value="TreeGrafter"/>
</dbReference>
<sequence>MGIKFSNIGTFCFTLCEVPPEAGIIGKIKRPIFILSEKICYTHLVSQGRRSIEGSIPVVNLNICELSLKTNFPKHRIEKCLDEVLFTVNQYLHQEKAIEILFTDIGWLRIDKRRAKFRFFRSFLLEFEKSGALIQALKNRPGTCDSVITSVSNKSHGSSRTAKLTTNILGPIVEESNPGSFGVEKENILKLGKTIPSSSNQGELPDPGGSARTAITISSVRYIEPSPTLEVNGIQEENEQNYTQETESHELPEDIHIDGEESKDADEEDVVGPQNTLDRQADSAAADCVTYGGSRWLSMPKLPSFSGANLDFTTVSSQTTEEKRLQSSATLSVSSHTSSKPSTTGSSRERRKHLSEKFRALQTRCSHTQKYGQELCYICHQREARNIPVDMKEEIRHQEEAEEELFHVYQRMRAESSLKKEQEAALTRKADLKKQAAYNRGVADAKQMKRGYRDETGYKTFIFSDRAPTPPAIVKQTEMRTNLDEQTKLRVDEQQRLKDVEDEAGREEQAKLAMKLRIQRRQEFDDKVARQRKYKDELDKQIQEKEEQITGVKEDKSDDLLVFGAAHYDQRSLLDKLNLKKQYQTAQMQAAEKRVERLKEDRVSEVEREKLILKRAHEDLVCDQMKKREAQQAMKEYFETEWKKAIQEKLDRDKVDLMYKNLPSELTLHEQCDGYRRCNQCKRRLENMGQWNLVTDNFAKGMPYVR</sequence>
<keyword evidence="1" id="KW-0175">Coiled coil</keyword>
<feature type="compositionally biased region" description="Low complexity" evidence="2">
    <location>
        <begin position="327"/>
        <end position="346"/>
    </location>
</feature>
<evidence type="ECO:0000313" key="4">
    <source>
        <dbReference type="EMBL" id="CAL5140368.1"/>
    </source>
</evidence>
<feature type="coiled-coil region" evidence="1">
    <location>
        <begin position="483"/>
        <end position="608"/>
    </location>
</feature>
<dbReference type="InterPro" id="IPR040673">
    <property type="entry name" value="CCDC81_HU_dom_2"/>
</dbReference>
<dbReference type="AlphaFoldDB" id="A0AAV2TWP2"/>
<dbReference type="Proteomes" id="UP001497525">
    <property type="component" value="Unassembled WGS sequence"/>
</dbReference>
<dbReference type="PANTHER" id="PTHR14362:SF2">
    <property type="entry name" value="COILED-COIL DOMAIN-CONTAINING PROTEIN 81"/>
    <property type="match status" value="1"/>
</dbReference>
<dbReference type="PANTHER" id="PTHR14362">
    <property type="entry name" value="COILED-COIL DOMAIN-CONTAINING PROTEIN 81"/>
    <property type="match status" value="1"/>
</dbReference>
<name>A0AAV2TWP2_CALDB</name>
<protein>
    <recommendedName>
        <fullName evidence="3">CCDC81 HU domain-containing protein</fullName>
    </recommendedName>
</protein>
<evidence type="ECO:0000313" key="5">
    <source>
        <dbReference type="Proteomes" id="UP001497525"/>
    </source>
</evidence>
<reference evidence="4" key="1">
    <citation type="submission" date="2024-06" db="EMBL/GenBank/DDBJ databases">
        <authorList>
            <person name="Liu X."/>
            <person name="Lenzi L."/>
            <person name="Haldenby T S."/>
            <person name="Uol C."/>
        </authorList>
    </citation>
    <scope>NUCLEOTIDE SEQUENCE</scope>
</reference>
<evidence type="ECO:0000256" key="2">
    <source>
        <dbReference type="SAM" id="MobiDB-lite"/>
    </source>
</evidence>
<dbReference type="InterPro" id="IPR026295">
    <property type="entry name" value="CCD81"/>
</dbReference>
<feature type="region of interest" description="Disordered" evidence="2">
    <location>
        <begin position="319"/>
        <end position="353"/>
    </location>
</feature>
<organism evidence="4 5">
    <name type="scientific">Calicophoron daubneyi</name>
    <name type="common">Rumen fluke</name>
    <name type="synonym">Paramphistomum daubneyi</name>
    <dbReference type="NCBI Taxonomy" id="300641"/>
    <lineage>
        <taxon>Eukaryota</taxon>
        <taxon>Metazoa</taxon>
        <taxon>Spiralia</taxon>
        <taxon>Lophotrochozoa</taxon>
        <taxon>Platyhelminthes</taxon>
        <taxon>Trematoda</taxon>
        <taxon>Digenea</taxon>
        <taxon>Plagiorchiida</taxon>
        <taxon>Pronocephalata</taxon>
        <taxon>Paramphistomoidea</taxon>
        <taxon>Paramphistomidae</taxon>
        <taxon>Calicophoron</taxon>
    </lineage>
</organism>
<accession>A0AAV2TWP2</accession>
<dbReference type="EMBL" id="CAXLJL010000711">
    <property type="protein sequence ID" value="CAL5140368.1"/>
    <property type="molecule type" value="Genomic_DNA"/>
</dbReference>
<evidence type="ECO:0000256" key="1">
    <source>
        <dbReference type="SAM" id="Coils"/>
    </source>
</evidence>